<accession>A0A3B0PLG4</accession>
<reference evidence="2" key="1">
    <citation type="submission" date="2018-06" db="EMBL/GenBank/DDBJ databases">
        <authorList>
            <consortium name="Pathogen Informatics"/>
        </authorList>
    </citation>
    <scope>NUCLEOTIDE SEQUENCE [LARGE SCALE GENOMIC DNA]</scope>
    <source>
        <strain evidence="2">NCTC10132</strain>
    </source>
</reference>
<name>A0A3B0PLG4_9BACT</name>
<dbReference type="InterPro" id="IPR042088">
    <property type="entry name" value="OligoPept_F_C"/>
</dbReference>
<proteinExistence type="predicted"/>
<dbReference type="AlphaFoldDB" id="A0A3B0PLG4"/>
<feature type="non-terminal residue" evidence="1">
    <location>
        <position position="40"/>
    </location>
</feature>
<protein>
    <submittedName>
        <fullName evidence="1">Oligoendopeptidase F</fullName>
    </submittedName>
</protein>
<sequence length="40" mass="4655">MSAGGNDYPIEILKKVGVDLENDNFYDEGFKYLDDLIKEW</sequence>
<evidence type="ECO:0000313" key="1">
    <source>
        <dbReference type="EMBL" id="SYV97652.1"/>
    </source>
</evidence>
<dbReference type="Gene3D" id="1.10.1370.20">
    <property type="entry name" value="Oligoendopeptidase f, C-terminal domain"/>
    <property type="match status" value="1"/>
</dbReference>
<dbReference type="EMBL" id="LS991951">
    <property type="protein sequence ID" value="SYV97652.1"/>
    <property type="molecule type" value="Genomic_DNA"/>
</dbReference>
<organism evidence="1 2">
    <name type="scientific">Mycoplasmopsis edwardii</name>
    <dbReference type="NCBI Taxonomy" id="53558"/>
    <lineage>
        <taxon>Bacteria</taxon>
        <taxon>Bacillati</taxon>
        <taxon>Mycoplasmatota</taxon>
        <taxon>Mycoplasmoidales</taxon>
        <taxon>Metamycoplasmataceae</taxon>
        <taxon>Mycoplasmopsis</taxon>
    </lineage>
</organism>
<evidence type="ECO:0000313" key="2">
    <source>
        <dbReference type="Proteomes" id="UP000257559"/>
    </source>
</evidence>
<keyword evidence="2" id="KW-1185">Reference proteome</keyword>
<dbReference type="Proteomes" id="UP000257559">
    <property type="component" value="Chromosome"/>
</dbReference>
<dbReference type="KEGG" id="medw:NCTC10132_01018"/>
<gene>
    <name evidence="1" type="ORF">NCTC10132_01018</name>
</gene>